<gene>
    <name evidence="1" type="ORF">CANARDRAFT_173598</name>
</gene>
<dbReference type="Proteomes" id="UP000094801">
    <property type="component" value="Unassembled WGS sequence"/>
</dbReference>
<accession>A0A1E4T7D2</accession>
<keyword evidence="2" id="KW-1185">Reference proteome</keyword>
<organism evidence="1 2">
    <name type="scientific">[Candida] arabinofermentans NRRL YB-2248</name>
    <dbReference type="NCBI Taxonomy" id="983967"/>
    <lineage>
        <taxon>Eukaryota</taxon>
        <taxon>Fungi</taxon>
        <taxon>Dikarya</taxon>
        <taxon>Ascomycota</taxon>
        <taxon>Saccharomycotina</taxon>
        <taxon>Pichiomycetes</taxon>
        <taxon>Pichiales</taxon>
        <taxon>Pichiaceae</taxon>
        <taxon>Ogataea</taxon>
        <taxon>Ogataea/Candida clade</taxon>
    </lineage>
</organism>
<reference evidence="2" key="1">
    <citation type="submission" date="2016-04" db="EMBL/GenBank/DDBJ databases">
        <title>Comparative genomics of biotechnologically important yeasts.</title>
        <authorList>
            <consortium name="DOE Joint Genome Institute"/>
            <person name="Riley R."/>
            <person name="Haridas S."/>
            <person name="Wolfe K.H."/>
            <person name="Lopes M.R."/>
            <person name="Hittinger C.T."/>
            <person name="Goker M."/>
            <person name="Salamov A."/>
            <person name="Wisecaver J."/>
            <person name="Long T.M."/>
            <person name="Aerts A.L."/>
            <person name="Barry K."/>
            <person name="Choi C."/>
            <person name="Clum A."/>
            <person name="Coughlan A.Y."/>
            <person name="Deshpande S."/>
            <person name="Douglass A.P."/>
            <person name="Hanson S.J."/>
            <person name="Klenk H.-P."/>
            <person name="Labutti K."/>
            <person name="Lapidus A."/>
            <person name="Lindquist E."/>
            <person name="Lipzen A."/>
            <person name="Meier-Kolthoff J.P."/>
            <person name="Ohm R.A."/>
            <person name="Otillar R.P."/>
            <person name="Pangilinan J."/>
            <person name="Peng Y."/>
            <person name="Rokas A."/>
            <person name="Rosa C.A."/>
            <person name="Scheuner C."/>
            <person name="Sibirny A.A."/>
            <person name="Slot J.C."/>
            <person name="Stielow J.B."/>
            <person name="Sun H."/>
            <person name="Kurtzman C.P."/>
            <person name="Blackwell M."/>
            <person name="Grigoriev I.V."/>
            <person name="Jeffries T.W."/>
        </authorList>
    </citation>
    <scope>NUCLEOTIDE SEQUENCE [LARGE SCALE GENOMIC DNA]</scope>
    <source>
        <strain evidence="2">NRRL YB-2248</strain>
    </source>
</reference>
<dbReference type="EMBL" id="KV453847">
    <property type="protein sequence ID" value="ODV87669.1"/>
    <property type="molecule type" value="Genomic_DNA"/>
</dbReference>
<sequence length="290" mass="33477">MKIPTSLVEKSLKKTGYIPKPISESLITNSPTFQTPSKWIAKPKRIASDQRIQTYSEITNNIYALQLLSPPRLTLLSRITVPRSFLIPMHFVRNNIDDSVNFKYFVVPRLEKPKSSLETTEYYPLDYSTLEISGDGGTTGASKLNKIQSLNIRELDGSVGWLNKTARVIHNLKLDQLRNSFEEMSDYEYKSTPDSSDDQVVGISFDEDCKYVFEHVSTDDKSGTIFTYFNLFTLLQKEPELYSQIKEYFQLLDKTHCNLPVTDKTSSFISNLYTYSLFMERYLRDNTNRD</sequence>
<evidence type="ECO:0000313" key="1">
    <source>
        <dbReference type="EMBL" id="ODV87669.1"/>
    </source>
</evidence>
<dbReference type="OrthoDB" id="10447099at2759"/>
<protein>
    <submittedName>
        <fullName evidence="1">Uncharacterized protein</fullName>
    </submittedName>
</protein>
<dbReference type="AlphaFoldDB" id="A0A1E4T7D2"/>
<evidence type="ECO:0000313" key="2">
    <source>
        <dbReference type="Proteomes" id="UP000094801"/>
    </source>
</evidence>
<name>A0A1E4T7D2_9ASCO</name>
<proteinExistence type="predicted"/>